<evidence type="ECO:0000256" key="3">
    <source>
        <dbReference type="ARBA" id="ARBA00023211"/>
    </source>
</evidence>
<evidence type="ECO:0000256" key="4">
    <source>
        <dbReference type="RuleBase" id="RU004273"/>
    </source>
</evidence>
<evidence type="ECO:0000259" key="5">
    <source>
        <dbReference type="PROSITE" id="PS00125"/>
    </source>
</evidence>
<dbReference type="Pfam" id="PF00149">
    <property type="entry name" value="Metallophos"/>
    <property type="match status" value="1"/>
</dbReference>
<protein>
    <recommendedName>
        <fullName evidence="4">Serine/threonine-protein phosphatase</fullName>
        <ecNumber evidence="4">3.1.3.16</ecNumber>
    </recommendedName>
</protein>
<dbReference type="EC" id="3.1.3.16" evidence="4"/>
<dbReference type="SUPFAM" id="SSF56300">
    <property type="entry name" value="Metallo-dependent phosphatases"/>
    <property type="match status" value="1"/>
</dbReference>
<dbReference type="PROSITE" id="PS00125">
    <property type="entry name" value="SER_THR_PHOSPHATASE"/>
    <property type="match status" value="1"/>
</dbReference>
<dbReference type="Gene3D" id="3.60.21.10">
    <property type="match status" value="1"/>
</dbReference>
<feature type="domain" description="Serine/threonine specific protein phosphatases" evidence="5">
    <location>
        <begin position="152"/>
        <end position="157"/>
    </location>
</feature>
<keyword evidence="2 4" id="KW-0378">Hydrolase</keyword>
<dbReference type="InterPro" id="IPR004843">
    <property type="entry name" value="Calcineurin-like_PHP"/>
</dbReference>
<dbReference type="Gramene" id="rna-AYBTSS11_LOCUS6116">
    <property type="protein sequence ID" value="CAJ1933020.1"/>
    <property type="gene ID" value="gene-AYBTSS11_LOCUS6116"/>
</dbReference>
<dbReference type="AlphaFoldDB" id="A0AA86VWV0"/>
<sequence length="336" mass="38177">MEKFWPLTKYIIAIHPLERIKGRTIHVEGKELKLFTFWYFDGIQTNGSLQKPNPKCWTHRIGDNVVGKTLVEVKEILIEESNVQPVNSPVTVCGDIHGQFHDLMKLFQTGGHVPETNYIFMGDFVDRGYNSLEVFTILLLLKARYPANITLLRGNHESRQLTQVYGFYDECQRKYGNANAWRYCTDVFDYLTLSAIIDGTVLCVHGGLSPDIRTIDQIRVIERNCEIPHEGPFCDLMWSDPEDIETWAVSPRGAGWLFGSRVTSEFNHINNLDLVCRAHQLVQEGLKYMFQDKGLVTGADLHNSNIGMGSANTLSKDLSHIEGYGLHLITVTVVEM</sequence>
<dbReference type="Proteomes" id="UP001189624">
    <property type="component" value="Chromosome 2"/>
</dbReference>
<dbReference type="SMART" id="SM00156">
    <property type="entry name" value="PP2Ac"/>
    <property type="match status" value="1"/>
</dbReference>
<reference evidence="6" key="1">
    <citation type="submission" date="2023-10" db="EMBL/GenBank/DDBJ databases">
        <authorList>
            <person name="Domelevo Entfellner J.-B."/>
        </authorList>
    </citation>
    <scope>NUCLEOTIDE SEQUENCE</scope>
</reference>
<comment type="similarity">
    <text evidence="4">Belongs to the PPP phosphatase family.</text>
</comment>
<accession>A0AA86VWV0</accession>
<keyword evidence="7" id="KW-1185">Reference proteome</keyword>
<dbReference type="PRINTS" id="PR00114">
    <property type="entry name" value="STPHPHTASE"/>
</dbReference>
<evidence type="ECO:0000313" key="7">
    <source>
        <dbReference type="Proteomes" id="UP001189624"/>
    </source>
</evidence>
<proteinExistence type="inferred from homology"/>
<keyword evidence="3" id="KW-0464">Manganese</keyword>
<organism evidence="6 7">
    <name type="scientific">Sphenostylis stenocarpa</name>
    <dbReference type="NCBI Taxonomy" id="92480"/>
    <lineage>
        <taxon>Eukaryota</taxon>
        <taxon>Viridiplantae</taxon>
        <taxon>Streptophyta</taxon>
        <taxon>Embryophyta</taxon>
        <taxon>Tracheophyta</taxon>
        <taxon>Spermatophyta</taxon>
        <taxon>Magnoliopsida</taxon>
        <taxon>eudicotyledons</taxon>
        <taxon>Gunneridae</taxon>
        <taxon>Pentapetalae</taxon>
        <taxon>rosids</taxon>
        <taxon>fabids</taxon>
        <taxon>Fabales</taxon>
        <taxon>Fabaceae</taxon>
        <taxon>Papilionoideae</taxon>
        <taxon>50 kb inversion clade</taxon>
        <taxon>NPAAA clade</taxon>
        <taxon>indigoferoid/millettioid clade</taxon>
        <taxon>Phaseoleae</taxon>
        <taxon>Sphenostylis</taxon>
    </lineage>
</organism>
<dbReference type="InterPro" id="IPR047129">
    <property type="entry name" value="PPA2-like"/>
</dbReference>
<evidence type="ECO:0000256" key="1">
    <source>
        <dbReference type="ARBA" id="ARBA00022723"/>
    </source>
</evidence>
<dbReference type="InterPro" id="IPR029052">
    <property type="entry name" value="Metallo-depent_PP-like"/>
</dbReference>
<comment type="catalytic activity">
    <reaction evidence="4">
        <text>O-phospho-L-threonyl-[protein] + H2O = L-threonyl-[protein] + phosphate</text>
        <dbReference type="Rhea" id="RHEA:47004"/>
        <dbReference type="Rhea" id="RHEA-COMP:11060"/>
        <dbReference type="Rhea" id="RHEA-COMP:11605"/>
        <dbReference type="ChEBI" id="CHEBI:15377"/>
        <dbReference type="ChEBI" id="CHEBI:30013"/>
        <dbReference type="ChEBI" id="CHEBI:43474"/>
        <dbReference type="ChEBI" id="CHEBI:61977"/>
        <dbReference type="EC" id="3.1.3.16"/>
    </reaction>
</comment>
<dbReference type="GO" id="GO:0004722">
    <property type="term" value="F:protein serine/threonine phosphatase activity"/>
    <property type="evidence" value="ECO:0007669"/>
    <property type="project" value="UniProtKB-EC"/>
</dbReference>
<gene>
    <name evidence="6" type="ORF">AYBTSS11_LOCUS6116</name>
</gene>
<dbReference type="GO" id="GO:0046872">
    <property type="term" value="F:metal ion binding"/>
    <property type="evidence" value="ECO:0007669"/>
    <property type="project" value="UniProtKB-KW"/>
</dbReference>
<dbReference type="EMBL" id="OY731399">
    <property type="protein sequence ID" value="CAJ1933020.1"/>
    <property type="molecule type" value="Genomic_DNA"/>
</dbReference>
<evidence type="ECO:0000313" key="6">
    <source>
        <dbReference type="EMBL" id="CAJ1933020.1"/>
    </source>
</evidence>
<dbReference type="PANTHER" id="PTHR45619">
    <property type="entry name" value="SERINE/THREONINE-PROTEIN PHOSPHATASE PP2A-RELATED"/>
    <property type="match status" value="1"/>
</dbReference>
<name>A0AA86VWV0_9FABA</name>
<dbReference type="InterPro" id="IPR006186">
    <property type="entry name" value="Ser/Thr-sp_prot-phosphatase"/>
</dbReference>
<keyword evidence="1" id="KW-0479">Metal-binding</keyword>
<evidence type="ECO:0000256" key="2">
    <source>
        <dbReference type="ARBA" id="ARBA00022801"/>
    </source>
</evidence>